<dbReference type="InterPro" id="IPR016195">
    <property type="entry name" value="Pol/histidinol_Pase-like"/>
</dbReference>
<dbReference type="SUPFAM" id="SSF89550">
    <property type="entry name" value="PHP domain-like"/>
    <property type="match status" value="1"/>
</dbReference>
<dbReference type="EC" id="2.7.7.7" evidence="2"/>
<dbReference type="Proteomes" id="UP000186112">
    <property type="component" value="Unassembled WGS sequence"/>
</dbReference>
<dbReference type="PANTHER" id="PTHR42924:SF3">
    <property type="entry name" value="POLYMERASE_HISTIDINOL PHOSPHATASE N-TERMINAL DOMAIN-CONTAINING PROTEIN"/>
    <property type="match status" value="1"/>
</dbReference>
<dbReference type="PANTHER" id="PTHR42924">
    <property type="entry name" value="EXONUCLEASE"/>
    <property type="match status" value="1"/>
</dbReference>
<evidence type="ECO:0000313" key="2">
    <source>
        <dbReference type="EMBL" id="OLS03975.1"/>
    </source>
</evidence>
<name>A0A1U7M9K8_TISCR</name>
<dbReference type="Pfam" id="PF02811">
    <property type="entry name" value="PHP"/>
    <property type="match status" value="1"/>
</dbReference>
<keyword evidence="2" id="KW-0548">Nucleotidyltransferase</keyword>
<sequence length="272" mass="30909">MKFDLHVHTNYSDGKFKPSKVIDIAVERNLNGIAITDHDTVSGLDEAIEYSKQYKNFKVIPGIELGCVYNDEEVHILGYFIDYNSKELLKVTEQLRKNRVERGKEIIDKLRDLNIGISQNEVQSLSKEDFIGRVHIARVLVKKNYAASIADAFERYLNKNSIAYVARETLTIEESINLINSTNGIAVLAHPGLLKEKEIIINYCIKNGIQGIECIHSKHSQIDTEMFKNIAKKEKLLITAGSDCHGEIIDNDLLLGKFYIGKDEMSRIERLI</sequence>
<dbReference type="GO" id="GO:0035312">
    <property type="term" value="F:5'-3' DNA exonuclease activity"/>
    <property type="evidence" value="ECO:0007669"/>
    <property type="project" value="TreeGrafter"/>
</dbReference>
<dbReference type="Gene3D" id="3.20.20.140">
    <property type="entry name" value="Metal-dependent hydrolases"/>
    <property type="match status" value="1"/>
</dbReference>
<keyword evidence="2" id="KW-0808">Transferase</keyword>
<evidence type="ECO:0000259" key="1">
    <source>
        <dbReference type="SMART" id="SM00481"/>
    </source>
</evidence>
<feature type="domain" description="Polymerase/histidinol phosphatase N-terminal" evidence="1">
    <location>
        <begin position="3"/>
        <end position="69"/>
    </location>
</feature>
<dbReference type="RefSeq" id="WP_075724075.1">
    <property type="nucleotide sequence ID" value="NZ_LTDM01000001.1"/>
</dbReference>
<dbReference type="InterPro" id="IPR003141">
    <property type="entry name" value="Pol/His_phosphatase_N"/>
</dbReference>
<keyword evidence="3" id="KW-1185">Reference proteome</keyword>
<dbReference type="GO" id="GO:0003887">
    <property type="term" value="F:DNA-directed DNA polymerase activity"/>
    <property type="evidence" value="ECO:0007669"/>
    <property type="project" value="UniProtKB-EC"/>
</dbReference>
<dbReference type="AlphaFoldDB" id="A0A1U7M9K8"/>
<dbReference type="Gene3D" id="1.10.150.650">
    <property type="match status" value="1"/>
</dbReference>
<dbReference type="GO" id="GO:0004534">
    <property type="term" value="F:5'-3' RNA exonuclease activity"/>
    <property type="evidence" value="ECO:0007669"/>
    <property type="project" value="TreeGrafter"/>
</dbReference>
<dbReference type="InterPro" id="IPR004013">
    <property type="entry name" value="PHP_dom"/>
</dbReference>
<dbReference type="SMART" id="SM00481">
    <property type="entry name" value="POLIIIAc"/>
    <property type="match status" value="1"/>
</dbReference>
<protein>
    <submittedName>
        <fullName evidence="2">DNA polymerase III PolC-type</fullName>
        <ecNumber evidence="2">2.7.7.7</ecNumber>
    </submittedName>
</protein>
<organism evidence="2 3">
    <name type="scientific">Tissierella creatinophila DSM 6911</name>
    <dbReference type="NCBI Taxonomy" id="1123403"/>
    <lineage>
        <taxon>Bacteria</taxon>
        <taxon>Bacillati</taxon>
        <taxon>Bacillota</taxon>
        <taxon>Tissierellia</taxon>
        <taxon>Tissierellales</taxon>
        <taxon>Tissierellaceae</taxon>
        <taxon>Tissierella</taxon>
    </lineage>
</organism>
<dbReference type="OrthoDB" id="9791620at2"/>
<reference evidence="2 3" key="1">
    <citation type="submission" date="2016-02" db="EMBL/GenBank/DDBJ databases">
        <title>Genome sequence of Tissierella creatinophila DSM 6911.</title>
        <authorList>
            <person name="Poehlein A."/>
            <person name="Daniel R."/>
        </authorList>
    </citation>
    <scope>NUCLEOTIDE SEQUENCE [LARGE SCALE GENOMIC DNA]</scope>
    <source>
        <strain evidence="2 3">DSM 6911</strain>
    </source>
</reference>
<comment type="caution">
    <text evidence="2">The sequence shown here is derived from an EMBL/GenBank/DDBJ whole genome shotgun (WGS) entry which is preliminary data.</text>
</comment>
<dbReference type="EMBL" id="LTDM01000001">
    <property type="protein sequence ID" value="OLS03975.1"/>
    <property type="molecule type" value="Genomic_DNA"/>
</dbReference>
<evidence type="ECO:0000313" key="3">
    <source>
        <dbReference type="Proteomes" id="UP000186112"/>
    </source>
</evidence>
<proteinExistence type="predicted"/>
<gene>
    <name evidence="2" type="primary">polC_1</name>
    <name evidence="2" type="ORF">TICRE_01020</name>
</gene>
<accession>A0A1U7M9K8</accession>
<dbReference type="CDD" id="cd07438">
    <property type="entry name" value="PHP_HisPPase_AMP"/>
    <property type="match status" value="1"/>
</dbReference>
<dbReference type="InterPro" id="IPR052018">
    <property type="entry name" value="PHP_domain"/>
</dbReference>